<keyword evidence="4" id="KW-1185">Reference proteome</keyword>
<evidence type="ECO:0000313" key="4">
    <source>
        <dbReference type="Proteomes" id="UP000234190"/>
    </source>
</evidence>
<dbReference type="InterPro" id="IPR005064">
    <property type="entry name" value="BUG"/>
</dbReference>
<dbReference type="Gene3D" id="3.40.190.10">
    <property type="entry name" value="Periplasmic binding protein-like II"/>
    <property type="match status" value="1"/>
</dbReference>
<dbReference type="PANTHER" id="PTHR42928:SF5">
    <property type="entry name" value="BLR1237 PROTEIN"/>
    <property type="match status" value="1"/>
</dbReference>
<dbReference type="AlphaFoldDB" id="A0A2N4U8M0"/>
<dbReference type="RefSeq" id="WP_102072685.1">
    <property type="nucleotide sequence ID" value="NZ_PDNW01000002.1"/>
</dbReference>
<dbReference type="Proteomes" id="UP000234190">
    <property type="component" value="Unassembled WGS sequence"/>
</dbReference>
<organism evidence="3 4">
    <name type="scientific">Pollutimonas subterranea</name>
    <dbReference type="NCBI Taxonomy" id="2045210"/>
    <lineage>
        <taxon>Bacteria</taxon>
        <taxon>Pseudomonadati</taxon>
        <taxon>Pseudomonadota</taxon>
        <taxon>Betaproteobacteria</taxon>
        <taxon>Burkholderiales</taxon>
        <taxon>Alcaligenaceae</taxon>
        <taxon>Pollutimonas</taxon>
    </lineage>
</organism>
<protein>
    <recommendedName>
        <fullName evidence="5">Tripartite-type tricarboxylate transporter, receptor component TctC</fullName>
    </recommendedName>
</protein>
<gene>
    <name evidence="3" type="ORF">CR159_03865</name>
</gene>
<dbReference type="Gene3D" id="3.40.190.150">
    <property type="entry name" value="Bordetella uptake gene, domain 1"/>
    <property type="match status" value="1"/>
</dbReference>
<name>A0A2N4U8M0_9BURK</name>
<accession>A0A2N4U8M0</accession>
<dbReference type="CDD" id="cd07012">
    <property type="entry name" value="PBP2_Bug_TTT"/>
    <property type="match status" value="1"/>
</dbReference>
<evidence type="ECO:0008006" key="5">
    <source>
        <dbReference type="Google" id="ProtNLM"/>
    </source>
</evidence>
<dbReference type="InterPro" id="IPR042100">
    <property type="entry name" value="Bug_dom1"/>
</dbReference>
<dbReference type="OrthoDB" id="8678477at2"/>
<feature type="chain" id="PRO_5014723513" description="Tripartite-type tricarboxylate transporter, receptor component TctC" evidence="2">
    <location>
        <begin position="24"/>
        <end position="317"/>
    </location>
</feature>
<reference evidence="3 4" key="1">
    <citation type="submission" date="2017-10" db="EMBL/GenBank/DDBJ databases">
        <title>Two draft genome sequences of Pusillimonas sp. strains isolated from a nitrate- and radionuclide-contaminated groundwater in Russia.</title>
        <authorList>
            <person name="Grouzdev D.S."/>
            <person name="Tourova T.P."/>
            <person name="Goeva M.A."/>
            <person name="Babich T.L."/>
            <person name="Sokolova D.S."/>
            <person name="Abdullin R."/>
            <person name="Poltaraus A.B."/>
            <person name="Toshchakov S.V."/>
            <person name="Nazina T.N."/>
        </authorList>
    </citation>
    <scope>NUCLEOTIDE SEQUENCE [LARGE SCALE GENOMIC DNA]</scope>
    <source>
        <strain evidence="3 4">JR1/69-3-13</strain>
    </source>
</reference>
<dbReference type="PANTHER" id="PTHR42928">
    <property type="entry name" value="TRICARBOXYLATE-BINDING PROTEIN"/>
    <property type="match status" value="1"/>
</dbReference>
<dbReference type="EMBL" id="PDNW01000002">
    <property type="protein sequence ID" value="PLC51365.1"/>
    <property type="molecule type" value="Genomic_DNA"/>
</dbReference>
<evidence type="ECO:0000313" key="3">
    <source>
        <dbReference type="EMBL" id="PLC51365.1"/>
    </source>
</evidence>
<evidence type="ECO:0000256" key="2">
    <source>
        <dbReference type="SAM" id="SignalP"/>
    </source>
</evidence>
<sequence length="317" mass="33596">MKRLLIQTMLAASLMAGASVAQAAWPADKPIEVIVGFSPGGGTDVMARLIARFAEKRMPDAKFIVVNKPGAGGTIAFAEIARAAPDGYTIGMVNVPGFNFLPLYKPTHYKPEDLRLIARVVEDPIVIFAKRDSDVPKSLPAIVEALKKKPESLSFGHSGDGTVGHIGLMQMEQLAGFEASAIPFKGGADARSTLIGGHMSYALLTTGEVPDAANVDSPFMAVTQLSQKRTERFSSVPTAGEGGIDVSIASERGFAGPKDLPPEIAKRLEALFEGILSDPEFIAAATADAPCWPSSQVVSGLLNSRKIPRRSGPWRKS</sequence>
<comment type="similarity">
    <text evidence="1">Belongs to the UPF0065 (bug) family.</text>
</comment>
<comment type="caution">
    <text evidence="3">The sequence shown here is derived from an EMBL/GenBank/DDBJ whole genome shotgun (WGS) entry which is preliminary data.</text>
</comment>
<evidence type="ECO:0000256" key="1">
    <source>
        <dbReference type="ARBA" id="ARBA00006987"/>
    </source>
</evidence>
<dbReference type="Pfam" id="PF03401">
    <property type="entry name" value="TctC"/>
    <property type="match status" value="1"/>
</dbReference>
<dbReference type="PIRSF" id="PIRSF017082">
    <property type="entry name" value="YflP"/>
    <property type="match status" value="1"/>
</dbReference>
<feature type="signal peptide" evidence="2">
    <location>
        <begin position="1"/>
        <end position="23"/>
    </location>
</feature>
<keyword evidence="2" id="KW-0732">Signal</keyword>
<proteinExistence type="inferred from homology"/>